<dbReference type="Pfam" id="PF02817">
    <property type="entry name" value="E3_binding"/>
    <property type="match status" value="1"/>
</dbReference>
<evidence type="ECO:0000256" key="2">
    <source>
        <dbReference type="ARBA" id="ARBA00007317"/>
    </source>
</evidence>
<dbReference type="GO" id="GO:0016407">
    <property type="term" value="F:acetyltransferase activity"/>
    <property type="evidence" value="ECO:0007669"/>
    <property type="project" value="TreeGrafter"/>
</dbReference>
<feature type="domain" description="Peripheral subunit-binding (PSBD)" evidence="9">
    <location>
        <begin position="121"/>
        <end position="158"/>
    </location>
</feature>
<protein>
    <recommendedName>
        <fullName evidence="6">Dihydrolipoamide acetyltransferase component of pyruvate dehydrogenase complex</fullName>
        <ecNumber evidence="6">2.3.1.-</ecNumber>
    </recommendedName>
</protein>
<comment type="cofactor">
    <cofactor evidence="1 6">
        <name>(R)-lipoate</name>
        <dbReference type="ChEBI" id="CHEBI:83088"/>
    </cofactor>
</comment>
<keyword evidence="4 6" id="KW-0450">Lipoyl</keyword>
<dbReference type="CDD" id="cd06849">
    <property type="entry name" value="lipoyl_domain"/>
    <property type="match status" value="1"/>
</dbReference>
<sequence>MIEVKLHDIGEGMHEAEILNYYVQPGDTVKNDEPLVEVQTDKMSAELSAPKAGKVDEILAKVGDVVEVGDTILLINDGHKSGQESTAEYTQSKAEAPSPTGEAAVSSPVATVTPPRRKRVIAAPYTRKIARDNDVDIEQIKGSGPAGRVVEDDVYAYISLQEHGDDSNDTSDIKAPVPESAAMRSTEEEAGSFFVLPFFIYVNEVDMTKILEIKDKLYNQYNLEITVQAFLIKALREALRHYQSLNSGEERCHLGLVTVENGMRVPVLEDVQNLSISQIDDTLKTVTEQAKQGEENQEGKITFAISNTDPEKPPVRLTPIGYSKGNMMTFHRIKEKPAVYQKEIHIRQLMDVSLTCDRRVTTGAEASAFMNYFIQLIEEPNLLFVELI</sequence>
<evidence type="ECO:0000256" key="4">
    <source>
        <dbReference type="ARBA" id="ARBA00022823"/>
    </source>
</evidence>
<dbReference type="GO" id="GO:0031405">
    <property type="term" value="F:lipoic acid binding"/>
    <property type="evidence" value="ECO:0007669"/>
    <property type="project" value="TreeGrafter"/>
</dbReference>
<evidence type="ECO:0000256" key="6">
    <source>
        <dbReference type="RuleBase" id="RU003423"/>
    </source>
</evidence>
<accession>A0A1G8I8Q0</accession>
<evidence type="ECO:0000259" key="8">
    <source>
        <dbReference type="PROSITE" id="PS50968"/>
    </source>
</evidence>
<dbReference type="PROSITE" id="PS51826">
    <property type="entry name" value="PSBD"/>
    <property type="match status" value="1"/>
</dbReference>
<dbReference type="OrthoDB" id="9805770at2"/>
<dbReference type="InterPro" id="IPR004167">
    <property type="entry name" value="PSBD"/>
</dbReference>
<evidence type="ECO:0000313" key="11">
    <source>
        <dbReference type="Proteomes" id="UP000199017"/>
    </source>
</evidence>
<comment type="similarity">
    <text evidence="2 6">Belongs to the 2-oxoacid dehydrogenase family.</text>
</comment>
<dbReference type="PROSITE" id="PS50968">
    <property type="entry name" value="BIOTINYL_LIPOYL"/>
    <property type="match status" value="1"/>
</dbReference>
<dbReference type="InterPro" id="IPR023213">
    <property type="entry name" value="CAT-like_dom_sf"/>
</dbReference>
<dbReference type="SUPFAM" id="SSF52777">
    <property type="entry name" value="CoA-dependent acyltransferases"/>
    <property type="match status" value="1"/>
</dbReference>
<evidence type="ECO:0000256" key="1">
    <source>
        <dbReference type="ARBA" id="ARBA00001938"/>
    </source>
</evidence>
<dbReference type="SUPFAM" id="SSF51230">
    <property type="entry name" value="Single hybrid motif"/>
    <property type="match status" value="1"/>
</dbReference>
<evidence type="ECO:0000256" key="3">
    <source>
        <dbReference type="ARBA" id="ARBA00022679"/>
    </source>
</evidence>
<proteinExistence type="inferred from homology"/>
<dbReference type="InterPro" id="IPR036625">
    <property type="entry name" value="E3-bd_dom_sf"/>
</dbReference>
<dbReference type="InterPro" id="IPR001078">
    <property type="entry name" value="2-oxoacid_DH_actylTfrase"/>
</dbReference>
<dbReference type="Proteomes" id="UP000199017">
    <property type="component" value="Unassembled WGS sequence"/>
</dbReference>
<dbReference type="InterPro" id="IPR000089">
    <property type="entry name" value="Biotin_lipoyl"/>
</dbReference>
<dbReference type="Gene3D" id="3.30.559.10">
    <property type="entry name" value="Chloramphenicol acetyltransferase-like domain"/>
    <property type="match status" value="1"/>
</dbReference>
<dbReference type="AlphaFoldDB" id="A0A1G8I8Q0"/>
<dbReference type="PANTHER" id="PTHR43178:SF5">
    <property type="entry name" value="LIPOAMIDE ACYLTRANSFERASE COMPONENT OF BRANCHED-CHAIN ALPHA-KETO ACID DEHYDROGENASE COMPLEX, MITOCHONDRIAL"/>
    <property type="match status" value="1"/>
</dbReference>
<keyword evidence="10" id="KW-0670">Pyruvate</keyword>
<keyword evidence="11" id="KW-1185">Reference proteome</keyword>
<dbReference type="Gene3D" id="2.40.50.100">
    <property type="match status" value="1"/>
</dbReference>
<dbReference type="Pfam" id="PF00198">
    <property type="entry name" value="2-oxoacid_dh"/>
    <property type="match status" value="1"/>
</dbReference>
<keyword evidence="5 6" id="KW-0012">Acyltransferase</keyword>
<dbReference type="STRING" id="930129.SAMN05216352_10581"/>
<dbReference type="SUPFAM" id="SSF47005">
    <property type="entry name" value="Peripheral subunit-binding domain of 2-oxo acid dehydrogenase complex"/>
    <property type="match status" value="1"/>
</dbReference>
<feature type="region of interest" description="Disordered" evidence="7">
    <location>
        <begin position="79"/>
        <end position="111"/>
    </location>
</feature>
<dbReference type="Gene3D" id="4.10.320.10">
    <property type="entry name" value="E3-binding domain"/>
    <property type="match status" value="1"/>
</dbReference>
<dbReference type="InterPro" id="IPR011053">
    <property type="entry name" value="Single_hybrid_motif"/>
</dbReference>
<feature type="compositionally biased region" description="Polar residues" evidence="7">
    <location>
        <begin position="83"/>
        <end position="93"/>
    </location>
</feature>
<organism evidence="10 11">
    <name type="scientific">Alteribacillus bidgolensis</name>
    <dbReference type="NCBI Taxonomy" id="930129"/>
    <lineage>
        <taxon>Bacteria</taxon>
        <taxon>Bacillati</taxon>
        <taxon>Bacillota</taxon>
        <taxon>Bacilli</taxon>
        <taxon>Bacillales</taxon>
        <taxon>Bacillaceae</taxon>
        <taxon>Alteribacillus</taxon>
    </lineage>
</organism>
<dbReference type="InterPro" id="IPR050743">
    <property type="entry name" value="2-oxoacid_DH_E2_comp"/>
</dbReference>
<evidence type="ECO:0000256" key="5">
    <source>
        <dbReference type="ARBA" id="ARBA00023315"/>
    </source>
</evidence>
<evidence type="ECO:0000256" key="7">
    <source>
        <dbReference type="SAM" id="MobiDB-lite"/>
    </source>
</evidence>
<dbReference type="Pfam" id="PF00364">
    <property type="entry name" value="Biotin_lipoyl"/>
    <property type="match status" value="1"/>
</dbReference>
<evidence type="ECO:0000313" key="10">
    <source>
        <dbReference type="EMBL" id="SDI15131.1"/>
    </source>
</evidence>
<gene>
    <name evidence="10" type="ORF">SAMN05216352_10581</name>
</gene>
<keyword evidence="3 6" id="KW-0808">Transferase</keyword>
<feature type="domain" description="Lipoyl-binding" evidence="8">
    <location>
        <begin position="1"/>
        <end position="76"/>
    </location>
</feature>
<dbReference type="GO" id="GO:0005737">
    <property type="term" value="C:cytoplasm"/>
    <property type="evidence" value="ECO:0007669"/>
    <property type="project" value="TreeGrafter"/>
</dbReference>
<dbReference type="EC" id="2.3.1.-" evidence="6"/>
<dbReference type="PANTHER" id="PTHR43178">
    <property type="entry name" value="DIHYDROLIPOAMIDE ACETYLTRANSFERASE COMPONENT OF PYRUVATE DEHYDROGENASE COMPLEX"/>
    <property type="match status" value="1"/>
</dbReference>
<reference evidence="10 11" key="1">
    <citation type="submission" date="2016-10" db="EMBL/GenBank/DDBJ databases">
        <authorList>
            <person name="de Groot N.N."/>
        </authorList>
    </citation>
    <scope>NUCLEOTIDE SEQUENCE [LARGE SCALE GENOMIC DNA]</scope>
    <source>
        <strain evidence="11">P4B,CCM 7963,CECT 7998,DSM 25260,IBRC-M 10614,KCTC 13821</strain>
    </source>
</reference>
<name>A0A1G8I8Q0_9BACI</name>
<evidence type="ECO:0000259" key="9">
    <source>
        <dbReference type="PROSITE" id="PS51826"/>
    </source>
</evidence>
<dbReference type="RefSeq" id="WP_091584332.1">
    <property type="nucleotide sequence ID" value="NZ_FNDU01000005.1"/>
</dbReference>
<dbReference type="EMBL" id="FNDU01000005">
    <property type="protein sequence ID" value="SDI15131.1"/>
    <property type="molecule type" value="Genomic_DNA"/>
</dbReference>